<dbReference type="PANTHER" id="PTHR12826">
    <property type="entry name" value="RIBONUCLEASE Y"/>
    <property type="match status" value="1"/>
</dbReference>
<dbReference type="SMART" id="SM00471">
    <property type="entry name" value="HDc"/>
    <property type="match status" value="1"/>
</dbReference>
<dbReference type="HAMAP" id="MF_00335">
    <property type="entry name" value="RNase_Y"/>
    <property type="match status" value="1"/>
</dbReference>
<dbReference type="Pfam" id="PF00013">
    <property type="entry name" value="KH_1"/>
    <property type="match status" value="1"/>
</dbReference>
<evidence type="ECO:0000256" key="7">
    <source>
        <dbReference type="SAM" id="Coils"/>
    </source>
</evidence>
<dbReference type="GO" id="GO:0004521">
    <property type="term" value="F:RNA endonuclease activity"/>
    <property type="evidence" value="ECO:0007669"/>
    <property type="project" value="UniProtKB-UniRule"/>
</dbReference>
<gene>
    <name evidence="5" type="primary">rny</name>
    <name evidence="9" type="ORF">A2175_01300</name>
</gene>
<dbReference type="STRING" id="1801663.A2175_01300"/>
<evidence type="ECO:0000259" key="8">
    <source>
        <dbReference type="PROSITE" id="PS51831"/>
    </source>
</evidence>
<dbReference type="GO" id="GO:0006402">
    <property type="term" value="P:mRNA catabolic process"/>
    <property type="evidence" value="ECO:0007669"/>
    <property type="project" value="UniProtKB-UniRule"/>
</dbReference>
<dbReference type="PROSITE" id="PS51831">
    <property type="entry name" value="HD"/>
    <property type="match status" value="1"/>
</dbReference>
<evidence type="ECO:0000256" key="4">
    <source>
        <dbReference type="ARBA" id="ARBA00022884"/>
    </source>
</evidence>
<sequence length="509" mass="56874">MNQFTLLIVGLIALSFGSVLGYYARQSIAKKQAGSIEAKLQKKVSKAKEDSEALLTDARQKAEEVLVLAKKEEDVRREELLKTEQLLLRRENVLDQKLADFDRNQAEFEAKVEKLKKIKESLESLRQEAITNLERTSGLSREDAKKELLQNLEKEYQKEILDKMRTLEKEGWENYEKKAKEILATAIQKCGLSQAQEITTTSINLPSEEIKGRIIGKEGRNIRTLEKLTGTEIIVDETPEAVVISGFDPLRRQIAKVALEKLIQDGRIQPARIEEQVKIAEAEIGKQIKEAGEAAVYDTGIIGLDPKLVQLLGRLRFRTSYGQNVLLHSIEVAHLAAALASEVGANALICKKAGLLHDIGKAVDHQIEGSHVDIGIKILEKFGVEKEVIVAMKSHHEDYPAESTEAVLVQTADQISGARPGARKDTLENYLKRLGELEKIATEFAGVEKAWALQAGREIRIFVKPEEIDDLGAKNLARAIAGRIQEELKYPGEIKVTVIRETRIIEYAK</sequence>
<dbReference type="PROSITE" id="PS50084">
    <property type="entry name" value="KH_TYPE_1"/>
    <property type="match status" value="1"/>
</dbReference>
<evidence type="ECO:0000313" key="10">
    <source>
        <dbReference type="Proteomes" id="UP000176755"/>
    </source>
</evidence>
<accession>A0A1G2E123</accession>
<comment type="function">
    <text evidence="5">Endoribonuclease that initiates mRNA decay.</text>
</comment>
<proteinExistence type="inferred from homology"/>
<evidence type="ECO:0000256" key="5">
    <source>
        <dbReference type="HAMAP-Rule" id="MF_00335"/>
    </source>
</evidence>
<dbReference type="Pfam" id="PF12072">
    <property type="entry name" value="RNase_Y_N"/>
    <property type="match status" value="1"/>
</dbReference>
<evidence type="ECO:0000256" key="6">
    <source>
        <dbReference type="NCBIfam" id="TIGR03319"/>
    </source>
</evidence>
<dbReference type="SUPFAM" id="SSF54791">
    <property type="entry name" value="Eukaryotic type KH-domain (KH-domain type I)"/>
    <property type="match status" value="1"/>
</dbReference>
<dbReference type="Gene3D" id="3.30.1370.10">
    <property type="entry name" value="K Homology domain, type 1"/>
    <property type="match status" value="1"/>
</dbReference>
<dbReference type="PANTHER" id="PTHR12826:SF15">
    <property type="entry name" value="RIBONUCLEASE Y"/>
    <property type="match status" value="1"/>
</dbReference>
<keyword evidence="3 5" id="KW-0378">Hydrolase</keyword>
<feature type="domain" description="HD" evidence="8">
    <location>
        <begin position="325"/>
        <end position="418"/>
    </location>
</feature>
<dbReference type="NCBIfam" id="TIGR00277">
    <property type="entry name" value="HDIG"/>
    <property type="match status" value="1"/>
</dbReference>
<dbReference type="InterPro" id="IPR022711">
    <property type="entry name" value="RNase_Y_N"/>
</dbReference>
<dbReference type="InterPro" id="IPR004087">
    <property type="entry name" value="KH_dom"/>
</dbReference>
<dbReference type="InterPro" id="IPR006674">
    <property type="entry name" value="HD_domain"/>
</dbReference>
<evidence type="ECO:0000256" key="2">
    <source>
        <dbReference type="ARBA" id="ARBA00022759"/>
    </source>
</evidence>
<dbReference type="CDD" id="cd00077">
    <property type="entry name" value="HDc"/>
    <property type="match status" value="1"/>
</dbReference>
<organism evidence="9 10">
    <name type="scientific">Candidatus Nealsonbacteria bacterium RBG_13_42_11</name>
    <dbReference type="NCBI Taxonomy" id="1801663"/>
    <lineage>
        <taxon>Bacteria</taxon>
        <taxon>Candidatus Nealsoniibacteriota</taxon>
    </lineage>
</organism>
<dbReference type="InterPro" id="IPR003607">
    <property type="entry name" value="HD/PDEase_dom"/>
</dbReference>
<dbReference type="EMBL" id="MHLY01000003">
    <property type="protein sequence ID" value="OGZ18951.1"/>
    <property type="molecule type" value="Genomic_DNA"/>
</dbReference>
<name>A0A1G2E123_9BACT</name>
<protein>
    <recommendedName>
        <fullName evidence="5 6">Ribonuclease Y</fullName>
        <shortName evidence="5">RNase Y</shortName>
        <ecNumber evidence="5 6">3.1.-.-</ecNumber>
    </recommendedName>
</protein>
<reference evidence="9 10" key="1">
    <citation type="journal article" date="2016" name="Nat. Commun.">
        <title>Thousands of microbial genomes shed light on interconnected biogeochemical processes in an aquifer system.</title>
        <authorList>
            <person name="Anantharaman K."/>
            <person name="Brown C.T."/>
            <person name="Hug L.A."/>
            <person name="Sharon I."/>
            <person name="Castelle C.J."/>
            <person name="Probst A.J."/>
            <person name="Thomas B.C."/>
            <person name="Singh A."/>
            <person name="Wilkins M.J."/>
            <person name="Karaoz U."/>
            <person name="Brodie E.L."/>
            <person name="Williams K.H."/>
            <person name="Hubbard S.S."/>
            <person name="Banfield J.F."/>
        </authorList>
    </citation>
    <scope>NUCLEOTIDE SEQUENCE [LARGE SCALE GENOMIC DNA]</scope>
</reference>
<dbReference type="InterPro" id="IPR006675">
    <property type="entry name" value="HDIG_dom"/>
</dbReference>
<evidence type="ECO:0000256" key="3">
    <source>
        <dbReference type="ARBA" id="ARBA00022801"/>
    </source>
</evidence>
<feature type="coiled-coil region" evidence="7">
    <location>
        <begin position="98"/>
        <end position="169"/>
    </location>
</feature>
<dbReference type="Gene3D" id="1.10.3210.10">
    <property type="entry name" value="Hypothetical protein af1432"/>
    <property type="match status" value="1"/>
</dbReference>
<keyword evidence="4 5" id="KW-0694">RNA-binding</keyword>
<comment type="caution">
    <text evidence="9">The sequence shown here is derived from an EMBL/GenBank/DDBJ whole genome shotgun (WGS) entry which is preliminary data.</text>
</comment>
<dbReference type="GO" id="GO:0005886">
    <property type="term" value="C:plasma membrane"/>
    <property type="evidence" value="ECO:0007669"/>
    <property type="project" value="UniProtKB-UniRule"/>
</dbReference>
<dbReference type="InterPro" id="IPR036612">
    <property type="entry name" value="KH_dom_type_1_sf"/>
</dbReference>
<dbReference type="InterPro" id="IPR004088">
    <property type="entry name" value="KH_dom_type_1"/>
</dbReference>
<dbReference type="InterPro" id="IPR017705">
    <property type="entry name" value="Ribonuclease_Y"/>
</dbReference>
<dbReference type="SMART" id="SM00322">
    <property type="entry name" value="KH"/>
    <property type="match status" value="1"/>
</dbReference>
<evidence type="ECO:0000256" key="1">
    <source>
        <dbReference type="ARBA" id="ARBA00022722"/>
    </source>
</evidence>
<dbReference type="EC" id="3.1.-.-" evidence="5 6"/>
<evidence type="ECO:0000313" key="9">
    <source>
        <dbReference type="EMBL" id="OGZ18951.1"/>
    </source>
</evidence>
<dbReference type="Pfam" id="PF01966">
    <property type="entry name" value="HD"/>
    <property type="match status" value="1"/>
</dbReference>
<dbReference type="NCBIfam" id="TIGR03319">
    <property type="entry name" value="RNase_Y"/>
    <property type="match status" value="1"/>
</dbReference>
<dbReference type="Proteomes" id="UP000176755">
    <property type="component" value="Unassembled WGS sequence"/>
</dbReference>
<dbReference type="AlphaFoldDB" id="A0A1G2E123"/>
<dbReference type="GO" id="GO:0003723">
    <property type="term" value="F:RNA binding"/>
    <property type="evidence" value="ECO:0007669"/>
    <property type="project" value="UniProtKB-UniRule"/>
</dbReference>
<dbReference type="GO" id="GO:0016787">
    <property type="term" value="F:hydrolase activity"/>
    <property type="evidence" value="ECO:0007669"/>
    <property type="project" value="UniProtKB-KW"/>
</dbReference>
<keyword evidence="2 5" id="KW-0255">Endonuclease</keyword>
<dbReference type="SUPFAM" id="SSF109604">
    <property type="entry name" value="HD-domain/PDEase-like"/>
    <property type="match status" value="1"/>
</dbReference>
<keyword evidence="7" id="KW-0175">Coiled coil</keyword>
<dbReference type="CDD" id="cd22431">
    <property type="entry name" value="KH-I_RNaseY"/>
    <property type="match status" value="1"/>
</dbReference>
<comment type="similarity">
    <text evidence="5">Belongs to the RNase Y family.</text>
</comment>
<keyword evidence="1 5" id="KW-0540">Nuclease</keyword>